<dbReference type="Proteomes" id="UP000184334">
    <property type="component" value="Unassembled WGS sequence"/>
</dbReference>
<dbReference type="Gene3D" id="1.20.272.10">
    <property type="match status" value="1"/>
</dbReference>
<dbReference type="SMART" id="SM00382">
    <property type="entry name" value="AAA"/>
    <property type="match status" value="1"/>
</dbReference>
<dbReference type="AlphaFoldDB" id="A0A1M4UHT0"/>
<dbReference type="GO" id="GO:0017116">
    <property type="term" value="F:single-stranded DNA helicase activity"/>
    <property type="evidence" value="ECO:0007669"/>
    <property type="project" value="TreeGrafter"/>
</dbReference>
<keyword evidence="2" id="KW-0067">ATP-binding</keyword>
<dbReference type="GO" id="GO:0006310">
    <property type="term" value="P:DNA recombination"/>
    <property type="evidence" value="ECO:0007669"/>
    <property type="project" value="InterPro"/>
</dbReference>
<organism evidence="4 5">
    <name type="scientific">Marinitoga hydrogenitolerans (strain DSM 16785 / JCM 12826 / AT1271)</name>
    <dbReference type="NCBI Taxonomy" id="1122195"/>
    <lineage>
        <taxon>Bacteria</taxon>
        <taxon>Thermotogati</taxon>
        <taxon>Thermotogota</taxon>
        <taxon>Thermotogae</taxon>
        <taxon>Petrotogales</taxon>
        <taxon>Petrotogaceae</taxon>
        <taxon>Marinitoga</taxon>
    </lineage>
</organism>
<evidence type="ECO:0000259" key="3">
    <source>
        <dbReference type="SMART" id="SM00382"/>
    </source>
</evidence>
<feature type="domain" description="AAA+ ATPase" evidence="3">
    <location>
        <begin position="36"/>
        <end position="156"/>
    </location>
</feature>
<dbReference type="CDD" id="cd00009">
    <property type="entry name" value="AAA"/>
    <property type="match status" value="1"/>
</dbReference>
<dbReference type="InterPro" id="IPR021886">
    <property type="entry name" value="MgsA_C"/>
</dbReference>
<dbReference type="InterPro" id="IPR003593">
    <property type="entry name" value="AAA+_ATPase"/>
</dbReference>
<keyword evidence="5" id="KW-1185">Reference proteome</keyword>
<dbReference type="GO" id="GO:0005524">
    <property type="term" value="F:ATP binding"/>
    <property type="evidence" value="ECO:0007669"/>
    <property type="project" value="UniProtKB-KW"/>
</dbReference>
<dbReference type="PANTHER" id="PTHR13779:SF7">
    <property type="entry name" value="ATPASE WRNIP1"/>
    <property type="match status" value="1"/>
</dbReference>
<dbReference type="RefSeq" id="WP_072863431.1">
    <property type="nucleotide sequence ID" value="NZ_FQUI01000007.1"/>
</dbReference>
<dbReference type="PANTHER" id="PTHR13779">
    <property type="entry name" value="WERNER HELICASE-INTERACTING PROTEIN 1 FAMILY MEMBER"/>
    <property type="match status" value="1"/>
</dbReference>
<dbReference type="SUPFAM" id="SSF52540">
    <property type="entry name" value="P-loop containing nucleoside triphosphate hydrolases"/>
    <property type="match status" value="1"/>
</dbReference>
<dbReference type="EMBL" id="FQUI01000007">
    <property type="protein sequence ID" value="SHE56123.1"/>
    <property type="molecule type" value="Genomic_DNA"/>
</dbReference>
<dbReference type="InterPro" id="IPR051314">
    <property type="entry name" value="AAA_ATPase_RarA/MGS1/WRNIP1"/>
</dbReference>
<comment type="caution">
    <text evidence="4">The sequence shown here is derived from an EMBL/GenBank/DDBJ whole genome shotgun (WGS) entry which is preliminary data.</text>
</comment>
<evidence type="ECO:0000256" key="2">
    <source>
        <dbReference type="ARBA" id="ARBA00022840"/>
    </source>
</evidence>
<name>A0A1M4UHT0_MARH1</name>
<keyword evidence="1" id="KW-0547">Nucleotide-binding</keyword>
<dbReference type="SUPFAM" id="SSF48019">
    <property type="entry name" value="post-AAA+ oligomerization domain-like"/>
    <property type="match status" value="1"/>
</dbReference>
<gene>
    <name evidence="4" type="ORF">SAMN02745164_00674</name>
</gene>
<dbReference type="GO" id="GO:0000731">
    <property type="term" value="P:DNA synthesis involved in DNA repair"/>
    <property type="evidence" value="ECO:0007669"/>
    <property type="project" value="TreeGrafter"/>
</dbReference>
<dbReference type="GO" id="GO:0003677">
    <property type="term" value="F:DNA binding"/>
    <property type="evidence" value="ECO:0007669"/>
    <property type="project" value="InterPro"/>
</dbReference>
<evidence type="ECO:0000313" key="4">
    <source>
        <dbReference type="EMBL" id="SHE56123.1"/>
    </source>
</evidence>
<dbReference type="FunFam" id="1.20.272.10:FF:000001">
    <property type="entry name" value="Putative AAA family ATPase"/>
    <property type="match status" value="1"/>
</dbReference>
<dbReference type="Gene3D" id="1.10.3710.10">
    <property type="entry name" value="DNA polymerase III clamp loader subunits, C-terminal domain"/>
    <property type="match status" value="1"/>
</dbReference>
<accession>A0A1M4UHT0</accession>
<reference evidence="4" key="1">
    <citation type="submission" date="2016-11" db="EMBL/GenBank/DDBJ databases">
        <authorList>
            <person name="Varghese N."/>
            <person name="Submissions S."/>
        </authorList>
    </citation>
    <scope>NUCLEOTIDE SEQUENCE [LARGE SCALE GENOMIC DNA]</scope>
    <source>
        <strain evidence="4">DSM 16785</strain>
    </source>
</reference>
<dbReference type="InterPro" id="IPR008921">
    <property type="entry name" value="DNA_pol3_clamp-load_cplx_C"/>
</dbReference>
<dbReference type="Pfam" id="PF05496">
    <property type="entry name" value="RuvB_N"/>
    <property type="match status" value="1"/>
</dbReference>
<proteinExistence type="predicted"/>
<dbReference type="InterPro" id="IPR008824">
    <property type="entry name" value="RuvB-like_N"/>
</dbReference>
<dbReference type="Gene3D" id="3.40.50.300">
    <property type="entry name" value="P-loop containing nucleotide triphosphate hydrolases"/>
    <property type="match status" value="1"/>
</dbReference>
<dbReference type="GO" id="GO:0009378">
    <property type="term" value="F:four-way junction helicase activity"/>
    <property type="evidence" value="ECO:0007669"/>
    <property type="project" value="InterPro"/>
</dbReference>
<dbReference type="InterPro" id="IPR027417">
    <property type="entry name" value="P-loop_NTPase"/>
</dbReference>
<dbReference type="GO" id="GO:0006261">
    <property type="term" value="P:DNA-templated DNA replication"/>
    <property type="evidence" value="ECO:0007669"/>
    <property type="project" value="TreeGrafter"/>
</dbReference>
<dbReference type="STRING" id="1122195.SAMN02745164_00674"/>
<evidence type="ECO:0000256" key="1">
    <source>
        <dbReference type="ARBA" id="ARBA00022741"/>
    </source>
</evidence>
<dbReference type="GO" id="GO:0008047">
    <property type="term" value="F:enzyme activator activity"/>
    <property type="evidence" value="ECO:0007669"/>
    <property type="project" value="TreeGrafter"/>
</dbReference>
<dbReference type="OrthoDB" id="9778364at2"/>
<evidence type="ECO:0000313" key="5">
    <source>
        <dbReference type="Proteomes" id="UP000184334"/>
    </source>
</evidence>
<dbReference type="Pfam" id="PF12002">
    <property type="entry name" value="MgsA_C"/>
    <property type="match status" value="1"/>
</dbReference>
<protein>
    <submittedName>
        <fullName evidence="4">ATPase</fullName>
    </submittedName>
</protein>
<sequence length="409" mass="46952">MNNIPLYERLRPKDLNEVLGNEKLKKILKSWINMNKIKSFVIYGPPGSGKTTVISAFLNELDNRKYDIYKISGALEGAKTLKNIISNTENPLFKKQTVLFVDEIHRLNKAEQDVLLLHVEKGDLILVGSTTENPSFSVNPALLSRILTFEITPLSEKEIEELLRRLKNMYKEIKFSDDLSINLKSFFNYDVRRIINTIEALIDMGIKDITPHSFKEILTSFGYSKEDKYDAISAFIKSIRGSDPDAAIFYLSYMLENGEDPLYIARRLIILSSEDVGLADPMAINIAVSAFLATKEIGYPECVYPLSEATLYLSAAPKSNSTKAYFEAKKYINMKFDIPMKLRNPVTKWMKNKGYGKGYKYPHDFNGFVKETYLPEILKEFQFYIPKNIGFEGKIKQRLKKLWNGVKEY</sequence>